<proteinExistence type="inferred from homology"/>
<dbReference type="GO" id="GO:0016787">
    <property type="term" value="F:hydrolase activity"/>
    <property type="evidence" value="ECO:0007669"/>
    <property type="project" value="UniProtKB-KW"/>
</dbReference>
<feature type="domain" description="Reverse transcriptase" evidence="10">
    <location>
        <begin position="469"/>
        <end position="647"/>
    </location>
</feature>
<evidence type="ECO:0000256" key="1">
    <source>
        <dbReference type="ARBA" id="ARBA00010879"/>
    </source>
</evidence>
<gene>
    <name evidence="11" type="ORF">M9458_008017</name>
</gene>
<dbReference type="Pfam" id="PF17917">
    <property type="entry name" value="RT_RNaseH"/>
    <property type="match status" value="1"/>
</dbReference>
<evidence type="ECO:0000256" key="3">
    <source>
        <dbReference type="ARBA" id="ARBA00022695"/>
    </source>
</evidence>
<organism evidence="11 12">
    <name type="scientific">Cirrhinus mrigala</name>
    <name type="common">Mrigala</name>
    <dbReference type="NCBI Taxonomy" id="683832"/>
    <lineage>
        <taxon>Eukaryota</taxon>
        <taxon>Metazoa</taxon>
        <taxon>Chordata</taxon>
        <taxon>Craniata</taxon>
        <taxon>Vertebrata</taxon>
        <taxon>Euteleostomi</taxon>
        <taxon>Actinopterygii</taxon>
        <taxon>Neopterygii</taxon>
        <taxon>Teleostei</taxon>
        <taxon>Ostariophysi</taxon>
        <taxon>Cypriniformes</taxon>
        <taxon>Cyprinidae</taxon>
        <taxon>Labeoninae</taxon>
        <taxon>Labeonini</taxon>
        <taxon>Cirrhinus</taxon>
    </lineage>
</organism>
<evidence type="ECO:0000256" key="6">
    <source>
        <dbReference type="ARBA" id="ARBA00022801"/>
    </source>
</evidence>
<dbReference type="CDD" id="cd09274">
    <property type="entry name" value="RNase_HI_RT_Ty3"/>
    <property type="match status" value="1"/>
</dbReference>
<dbReference type="Pfam" id="PF00078">
    <property type="entry name" value="RVT_1"/>
    <property type="match status" value="1"/>
</dbReference>
<dbReference type="Gene3D" id="3.10.20.370">
    <property type="match status" value="1"/>
</dbReference>
<name>A0ABD0RLQ1_CIRMR</name>
<feature type="region of interest" description="Disordered" evidence="8">
    <location>
        <begin position="137"/>
        <end position="169"/>
    </location>
</feature>
<dbReference type="EMBL" id="JAMKFB020000003">
    <property type="protein sequence ID" value="KAL0199477.1"/>
    <property type="molecule type" value="Genomic_DNA"/>
</dbReference>
<reference evidence="11 12" key="1">
    <citation type="submission" date="2024-05" db="EMBL/GenBank/DDBJ databases">
        <title>Genome sequencing and assembly of Indian major carp, Cirrhinus mrigala (Hamilton, 1822).</title>
        <authorList>
            <person name="Mohindra V."/>
            <person name="Chowdhury L.M."/>
            <person name="Lal K."/>
            <person name="Jena J.K."/>
        </authorList>
    </citation>
    <scope>NUCLEOTIDE SEQUENCE [LARGE SCALE GENOMIC DNA]</scope>
    <source>
        <strain evidence="11">CM1030</strain>
        <tissue evidence="11">Blood</tissue>
    </source>
</reference>
<comment type="caution">
    <text evidence="11">The sequence shown here is derived from an EMBL/GenBank/DDBJ whole genome shotgun (WGS) entry which is preliminary data.</text>
</comment>
<keyword evidence="3" id="KW-0548">Nucleotidyltransferase</keyword>
<dbReference type="GO" id="GO:0004519">
    <property type="term" value="F:endonuclease activity"/>
    <property type="evidence" value="ECO:0007669"/>
    <property type="project" value="UniProtKB-KW"/>
</dbReference>
<dbReference type="FunFam" id="3.30.70.270:FF:000020">
    <property type="entry name" value="Transposon Tf2-6 polyprotein-like Protein"/>
    <property type="match status" value="1"/>
</dbReference>
<keyword evidence="2" id="KW-0808">Transferase</keyword>
<accession>A0ABD0RLQ1</accession>
<evidence type="ECO:0000313" key="12">
    <source>
        <dbReference type="Proteomes" id="UP001529510"/>
    </source>
</evidence>
<keyword evidence="6" id="KW-0378">Hydrolase</keyword>
<evidence type="ECO:0008006" key="13">
    <source>
        <dbReference type="Google" id="ProtNLM"/>
    </source>
</evidence>
<feature type="non-terminal residue" evidence="11">
    <location>
        <position position="863"/>
    </location>
</feature>
<feature type="domain" description="Peptidase A2" evidence="9">
    <location>
        <begin position="281"/>
        <end position="354"/>
    </location>
</feature>
<dbReference type="SUPFAM" id="SSF50630">
    <property type="entry name" value="Acid proteases"/>
    <property type="match status" value="1"/>
</dbReference>
<dbReference type="Gene3D" id="2.40.70.10">
    <property type="entry name" value="Acid Proteases"/>
    <property type="match status" value="1"/>
</dbReference>
<dbReference type="InterPro" id="IPR050951">
    <property type="entry name" value="Retrovirus_Pol_polyprotein"/>
</dbReference>
<evidence type="ECO:0000256" key="7">
    <source>
        <dbReference type="ARBA" id="ARBA00022918"/>
    </source>
</evidence>
<evidence type="ECO:0000259" key="10">
    <source>
        <dbReference type="PROSITE" id="PS50878"/>
    </source>
</evidence>
<evidence type="ECO:0000256" key="2">
    <source>
        <dbReference type="ARBA" id="ARBA00022679"/>
    </source>
</evidence>
<dbReference type="GO" id="GO:0003964">
    <property type="term" value="F:RNA-directed DNA polymerase activity"/>
    <property type="evidence" value="ECO:0007669"/>
    <property type="project" value="UniProtKB-KW"/>
</dbReference>
<dbReference type="PANTHER" id="PTHR37984">
    <property type="entry name" value="PROTEIN CBG26694"/>
    <property type="match status" value="1"/>
</dbReference>
<dbReference type="InterPro" id="IPR043502">
    <property type="entry name" value="DNA/RNA_pol_sf"/>
</dbReference>
<keyword evidence="4" id="KW-0540">Nuclease</keyword>
<evidence type="ECO:0000256" key="4">
    <source>
        <dbReference type="ARBA" id="ARBA00022722"/>
    </source>
</evidence>
<keyword evidence="12" id="KW-1185">Reference proteome</keyword>
<dbReference type="FunFam" id="3.10.20.370:FF:000001">
    <property type="entry name" value="Retrovirus-related Pol polyprotein from transposon 17.6-like protein"/>
    <property type="match status" value="1"/>
</dbReference>
<dbReference type="Proteomes" id="UP001529510">
    <property type="component" value="Unassembled WGS sequence"/>
</dbReference>
<dbReference type="PROSITE" id="PS50175">
    <property type="entry name" value="ASP_PROT_RETROV"/>
    <property type="match status" value="1"/>
</dbReference>
<protein>
    <recommendedName>
        <fullName evidence="13">Reverse transcriptase</fullName>
    </recommendedName>
</protein>
<dbReference type="InterPro" id="IPR021109">
    <property type="entry name" value="Peptidase_aspartic_dom_sf"/>
</dbReference>
<feature type="non-terminal residue" evidence="11">
    <location>
        <position position="1"/>
    </location>
</feature>
<comment type="similarity">
    <text evidence="1">Belongs to the beta type-B retroviral polymerase family. HERV class-II K(HML-2) pol subfamily.</text>
</comment>
<dbReference type="InterPro" id="IPR041373">
    <property type="entry name" value="RT_RNaseH"/>
</dbReference>
<dbReference type="InterPro" id="IPR001995">
    <property type="entry name" value="Peptidase_A2_cat"/>
</dbReference>
<dbReference type="SUPFAM" id="SSF56672">
    <property type="entry name" value="DNA/RNA polymerases"/>
    <property type="match status" value="1"/>
</dbReference>
<dbReference type="PROSITE" id="PS50878">
    <property type="entry name" value="RT_POL"/>
    <property type="match status" value="1"/>
</dbReference>
<dbReference type="Gene3D" id="3.10.10.10">
    <property type="entry name" value="HIV Type 1 Reverse Transcriptase, subunit A, domain 1"/>
    <property type="match status" value="1"/>
</dbReference>
<evidence type="ECO:0000256" key="5">
    <source>
        <dbReference type="ARBA" id="ARBA00022759"/>
    </source>
</evidence>
<evidence type="ECO:0000259" key="9">
    <source>
        <dbReference type="PROSITE" id="PS50175"/>
    </source>
</evidence>
<dbReference type="InterPro" id="IPR000477">
    <property type="entry name" value="RT_dom"/>
</dbReference>
<dbReference type="CDD" id="cd01647">
    <property type="entry name" value="RT_LTR"/>
    <property type="match status" value="1"/>
</dbReference>
<keyword evidence="5" id="KW-0255">Endonuclease</keyword>
<dbReference type="Gene3D" id="3.30.70.270">
    <property type="match status" value="2"/>
</dbReference>
<dbReference type="AlphaFoldDB" id="A0ABD0RLQ1"/>
<sequence>RGTHFITFGGSGGMASRKTAAKGRKLRAGLRSQMKKATVEDLAWNLAETTEEEEVMVGLHDTSKKSRSSRTEPVTPVATAGEGMVSLMRQYLDAQQQREERYLQELQGLRKTILQSTQHTETLSVSDSPRMALLTPAAQRVTKPRRSAHDRDSSSVPGQREPMQRTEPKMPTFQQGEDIENYLRRFKRLARTWRLPEEEWSYHLVPLLTRQALEAYLAMDEEQAEVYEDLKEALLEKFNISPETYRQRLEHSKEEIGEAKALGSVRESLTTFDVTVNGHSLQALLDTGCSMSMLKSCYVTNVDYLNTASVQCVHGDVKRYPRAEVLVEVQDQMYLLNVAIVDSLPMDMILGQDLPVLNDLLQATAKDSANVATATETPVNLSCPAITRSQARAGLQPLPDFDDSLLQGFSPCRVSLTHLQDIKHQELQHLLDQFPALFCQRPQRTELIQRPYRVPERLVEPLRKETEMMKELGVIESSMSEWCSPVISPKKDGSLHVSIDFRKLNAQSQFDTYLMQWVDDLLEKIGRAKYITTLDLCKGYWQVPLQPTSRPYTAFRTPMGLKQFTVLPFGLHGAPATFQRLMDRVLQGCEEWSAAYLDDVVIHSNSWQEHLQHLRQTLKKITEAGLTLNIGKCEWARQEASYLGYHLDNGQLCPQVNKVEAIRQSPRPKMKKEVRPFLGLVGWYRWFVPNLTSIAAPLTNLLKKSVANPIQWNKDCKVAFKTLKEKMCSSPVLQSPAFTQSFLVQVDASAIGLGAVLVQGTQGNEKPVVYFSRKLLPRETRYSEIEKECLAIKWALESSRYYLLRREFSLETDHRALTWLHSLKDHNARVMRWYLSLQPYNSKIRHRPGRLNLVADYLSRFPA</sequence>
<dbReference type="PANTHER" id="PTHR37984:SF5">
    <property type="entry name" value="PROTEIN NYNRIN-LIKE"/>
    <property type="match status" value="1"/>
</dbReference>
<dbReference type="InterPro" id="IPR043128">
    <property type="entry name" value="Rev_trsase/Diguanyl_cyclase"/>
</dbReference>
<dbReference type="CDD" id="cd00303">
    <property type="entry name" value="retropepsin_like"/>
    <property type="match status" value="1"/>
</dbReference>
<feature type="region of interest" description="Disordered" evidence="8">
    <location>
        <begin position="57"/>
        <end position="76"/>
    </location>
</feature>
<evidence type="ECO:0000256" key="8">
    <source>
        <dbReference type="SAM" id="MobiDB-lite"/>
    </source>
</evidence>
<keyword evidence="7" id="KW-0695">RNA-directed DNA polymerase</keyword>
<evidence type="ECO:0000313" key="11">
    <source>
        <dbReference type="EMBL" id="KAL0199477.1"/>
    </source>
</evidence>